<evidence type="ECO:0000256" key="1">
    <source>
        <dbReference type="SAM" id="MobiDB-lite"/>
    </source>
</evidence>
<dbReference type="AlphaFoldDB" id="A0A0G4HJW6"/>
<feature type="compositionally biased region" description="Basic and acidic residues" evidence="1">
    <location>
        <begin position="24"/>
        <end position="41"/>
    </location>
</feature>
<feature type="region of interest" description="Disordered" evidence="1">
    <location>
        <begin position="663"/>
        <end position="684"/>
    </location>
</feature>
<dbReference type="VEuPathDB" id="CryptoDB:Cvel_28413"/>
<organism evidence="2">
    <name type="scientific">Chromera velia CCMP2878</name>
    <dbReference type="NCBI Taxonomy" id="1169474"/>
    <lineage>
        <taxon>Eukaryota</taxon>
        <taxon>Sar</taxon>
        <taxon>Alveolata</taxon>
        <taxon>Colpodellida</taxon>
        <taxon>Chromeraceae</taxon>
        <taxon>Chromera</taxon>
    </lineage>
</organism>
<proteinExistence type="predicted"/>
<feature type="region of interest" description="Disordered" evidence="1">
    <location>
        <begin position="15"/>
        <end position="85"/>
    </location>
</feature>
<dbReference type="EMBL" id="CDMZ01002952">
    <property type="protein sequence ID" value="CEM44542.1"/>
    <property type="molecule type" value="Genomic_DNA"/>
</dbReference>
<accession>A0A0G4HJW6</accession>
<feature type="compositionally biased region" description="Basic and acidic residues" evidence="1">
    <location>
        <begin position="667"/>
        <end position="684"/>
    </location>
</feature>
<reference evidence="2" key="1">
    <citation type="submission" date="2014-11" db="EMBL/GenBank/DDBJ databases">
        <authorList>
            <person name="Otto D Thomas"/>
            <person name="Naeem Raeece"/>
        </authorList>
    </citation>
    <scope>NUCLEOTIDE SEQUENCE</scope>
</reference>
<name>A0A0G4HJW6_9ALVE</name>
<protein>
    <submittedName>
        <fullName evidence="2">Uncharacterized protein</fullName>
    </submittedName>
</protein>
<evidence type="ECO:0000313" key="2">
    <source>
        <dbReference type="EMBL" id="CEM44542.1"/>
    </source>
</evidence>
<sequence>MQGTTLKAMVGVRVALAGKKDHRSPRVSDSDEEQMRDKGEGQEDEGMEVESQSVGAFEGDKEGHEECEDDEGWRQLRPSKNPKLYQKAEEHDYIRRDLMVVNDADVEEKVKATVNEALDSQMGSIFEGRFALVHAFDRGLMAVEHGMILYFPEDTLHSELKKRLSGTPAAGQVYPVDLERDRVARWMERVKAAFAPEPLAAVSWLRHHGRQSLVGIDHGAEAKVKAEAERRLRGLAQRTGKSLDVYGCEKLPLSIRLTVVEERNHVWVDRGDVLVEDGVAVNEAREGRVDPAGFAATAAAAAAPSSHFTSFDSRPANPPLACDSPPSPFKQFALDHAGTTACVFALPLPVRRGERIELVADGHVVCGDVPVVGRGAKKGGEWEEEKEEPEDTLLSLVLSFVAGNMLEALIAIAVGREMEEFGVQPGERGWHAQQRRMVRRSIPPQLVLLFFEDVQNPEHAGRVEKRNEEDRNEWNMRHPSFSLERAKTRLEEEVVELMQSALKRTVKLLYNDYLGNDGRFLGEADFISSSVESLTALKMGNVDRVSQAGLRLCVPSAPLQVPLEQRAGAASNSGGAGGALRSGAQALQEGLVSLSGVASDFRRPISLCVLTAARKRSEEAIAEREAKKEAEAVKKGVDGLICILRQRPSARRFHSKIFKVGEGLGRGTERPRESVRGAERGVGG</sequence>
<gene>
    <name evidence="2" type="ORF">Cvel_28413</name>
</gene>